<proteinExistence type="predicted"/>
<reference evidence="2 3" key="1">
    <citation type="submission" date="2017-02" db="EMBL/GenBank/DDBJ databases">
        <authorList>
            <person name="Peterson S.W."/>
        </authorList>
    </citation>
    <scope>NUCLEOTIDE SEQUENCE [LARGE SCALE GENOMIC DNA]</scope>
    <source>
        <strain evidence="2 3">DSM 24412</strain>
    </source>
</reference>
<dbReference type="AlphaFoldDB" id="A0A1T5E5B5"/>
<dbReference type="EMBL" id="FUYV01000005">
    <property type="protein sequence ID" value="SKB79188.1"/>
    <property type="molecule type" value="Genomic_DNA"/>
</dbReference>
<keyword evidence="3" id="KW-1185">Reference proteome</keyword>
<name>A0A1T5E5B5_9BACT</name>
<dbReference type="SUPFAM" id="SSF53756">
    <property type="entry name" value="UDP-Glycosyltransferase/glycogen phosphorylase"/>
    <property type="match status" value="1"/>
</dbReference>
<accession>A0A1T5E5B5</accession>
<sequence>MVRIQSHQEQLTHLMNQYFSWSDNYGRLLSAKGLETMEVVANATPLQKAWAAENNLSATLTAEEIILAQIEAFKPEMIYFQDSITFNGSFINQLRRKFPFIKICIGNICAPFTSAQIESFKAFDYFTVCSPFFQQQLRQFGINSVVIPHAFDQRILEKTEKENEWPSVPFIFTGSIIPGDGFHSIRTMVLEQLVRENIPFSFYGNLPDKNRIALLKKQAAYLAATMMDNIGLKIITDCITPIRKGRNHSSFPQQLKVSSKLYKMVKPPLFGLEMFKALSKAEIGFNIHGDCAGDYAANMRLFETTGVGTCLLTDNKSDLKNYFAPDHEIVTYQSAEECIEKVKWLLEHPTELEEIAKRGQQRTLSEHHFENRVDLFYDELIKHL</sequence>
<evidence type="ECO:0000259" key="1">
    <source>
        <dbReference type="Pfam" id="PF13524"/>
    </source>
</evidence>
<evidence type="ECO:0000313" key="3">
    <source>
        <dbReference type="Proteomes" id="UP000191055"/>
    </source>
</evidence>
<feature type="domain" description="Spore protein YkvP/CgeB glycosyl transferase-like" evidence="1">
    <location>
        <begin position="266"/>
        <end position="375"/>
    </location>
</feature>
<dbReference type="InterPro" id="IPR055259">
    <property type="entry name" value="YkvP/CgeB_Glyco_trans-like"/>
</dbReference>
<protein>
    <submittedName>
        <fullName evidence="2">Spore maturation protein CgeB</fullName>
    </submittedName>
</protein>
<evidence type="ECO:0000313" key="2">
    <source>
        <dbReference type="EMBL" id="SKB79188.1"/>
    </source>
</evidence>
<dbReference type="STRING" id="889453.SAMN03080601_01211"/>
<dbReference type="Pfam" id="PF13524">
    <property type="entry name" value="Glyco_trans_1_2"/>
    <property type="match status" value="1"/>
</dbReference>
<organism evidence="2 3">
    <name type="scientific">Alkalitalea saponilacus</name>
    <dbReference type="NCBI Taxonomy" id="889453"/>
    <lineage>
        <taxon>Bacteria</taxon>
        <taxon>Pseudomonadati</taxon>
        <taxon>Bacteroidota</taxon>
        <taxon>Bacteroidia</taxon>
        <taxon>Marinilabiliales</taxon>
        <taxon>Marinilabiliaceae</taxon>
        <taxon>Alkalitalea</taxon>
    </lineage>
</organism>
<dbReference type="Proteomes" id="UP000191055">
    <property type="component" value="Unassembled WGS sequence"/>
</dbReference>
<gene>
    <name evidence="2" type="ORF">SAMN03080601_01211</name>
</gene>